<evidence type="ECO:0000259" key="1">
    <source>
        <dbReference type="Pfam" id="PF01464"/>
    </source>
</evidence>
<dbReference type="Gene3D" id="1.10.530.10">
    <property type="match status" value="1"/>
</dbReference>
<sequence>MSITFEELVAMLNQALEARRPLPVVTPAELPAPSAPNQDELIVTMAASYQLPEDIVRAMVLHESVGGITHAIRFEPTFYDKYIKGREMNYCPEHCSHETERIGRATSWGLMQVMGETARCNGFRGWFPELCTPVVGLEWGCRYLRRLADKHLAEGGWPTVMRAYNGGPGNKDNLASPYPDKILALIPGNVWPE</sequence>
<accession>A0A7K3NM86</accession>
<dbReference type="InterPro" id="IPR008258">
    <property type="entry name" value="Transglycosylase_SLT_dom_1"/>
</dbReference>
<dbReference type="Proteomes" id="UP000469724">
    <property type="component" value="Unassembled WGS sequence"/>
</dbReference>
<evidence type="ECO:0000313" key="3">
    <source>
        <dbReference type="Proteomes" id="UP000469724"/>
    </source>
</evidence>
<dbReference type="InterPro" id="IPR023346">
    <property type="entry name" value="Lysozyme-like_dom_sf"/>
</dbReference>
<dbReference type="SUPFAM" id="SSF53955">
    <property type="entry name" value="Lysozyme-like"/>
    <property type="match status" value="1"/>
</dbReference>
<comment type="caution">
    <text evidence="2">The sequence shown here is derived from an EMBL/GenBank/DDBJ whole genome shotgun (WGS) entry which is preliminary data.</text>
</comment>
<name>A0A7K3NM86_9BACT</name>
<keyword evidence="3" id="KW-1185">Reference proteome</keyword>
<reference evidence="2 3" key="1">
    <citation type="submission" date="2020-02" db="EMBL/GenBank/DDBJ databases">
        <title>Comparative genomics of sulfur disproportionating microorganisms.</title>
        <authorList>
            <person name="Ward L.M."/>
            <person name="Bertran E."/>
            <person name="Johnston D.T."/>
        </authorList>
    </citation>
    <scope>NUCLEOTIDE SEQUENCE [LARGE SCALE GENOMIC DNA]</scope>
    <source>
        <strain evidence="2 3">DSM 3696</strain>
    </source>
</reference>
<proteinExistence type="predicted"/>
<dbReference type="RefSeq" id="WP_163301372.1">
    <property type="nucleotide sequence ID" value="NZ_JAAGRQ010000017.1"/>
</dbReference>
<protein>
    <submittedName>
        <fullName evidence="2">Lytic transglycosylase domain-containing protein</fullName>
    </submittedName>
</protein>
<organism evidence="2 3">
    <name type="scientific">Desulfolutivibrio sulfodismutans</name>
    <dbReference type="NCBI Taxonomy" id="63561"/>
    <lineage>
        <taxon>Bacteria</taxon>
        <taxon>Pseudomonadati</taxon>
        <taxon>Thermodesulfobacteriota</taxon>
        <taxon>Desulfovibrionia</taxon>
        <taxon>Desulfovibrionales</taxon>
        <taxon>Desulfovibrionaceae</taxon>
        <taxon>Desulfolutivibrio</taxon>
    </lineage>
</organism>
<gene>
    <name evidence="2" type="ORF">G3N56_06125</name>
</gene>
<dbReference type="Pfam" id="PF01464">
    <property type="entry name" value="SLT"/>
    <property type="match status" value="1"/>
</dbReference>
<evidence type="ECO:0000313" key="2">
    <source>
        <dbReference type="EMBL" id="NDY56319.1"/>
    </source>
</evidence>
<dbReference type="EMBL" id="JAAGRQ010000017">
    <property type="protein sequence ID" value="NDY56319.1"/>
    <property type="molecule type" value="Genomic_DNA"/>
</dbReference>
<dbReference type="AlphaFoldDB" id="A0A7K3NM86"/>
<feature type="domain" description="Transglycosylase SLT" evidence="1">
    <location>
        <begin position="102"/>
        <end position="173"/>
    </location>
</feature>